<organism evidence="2 3">
    <name type="scientific">Alcaligenes xylosoxydans xylosoxydans</name>
    <name type="common">Achromobacter xylosoxidans</name>
    <dbReference type="NCBI Taxonomy" id="85698"/>
    <lineage>
        <taxon>Bacteria</taxon>
        <taxon>Pseudomonadati</taxon>
        <taxon>Pseudomonadota</taxon>
        <taxon>Betaproteobacteria</taxon>
        <taxon>Burkholderiales</taxon>
        <taxon>Alcaligenaceae</taxon>
        <taxon>Achromobacter</taxon>
    </lineage>
</organism>
<dbReference type="RefSeq" id="WP_127481478.1">
    <property type="nucleotide sequence ID" value="NZ_AP028040.1"/>
</dbReference>
<evidence type="ECO:0000313" key="3">
    <source>
        <dbReference type="Proteomes" id="UP001141992"/>
    </source>
</evidence>
<sequence length="198" mass="21493">MAEEVNFQIRIRATEEGEPKNLTIAELGVLLTGINRAINKASTSGRAAGYSPLSQEPIKIRSEITSVENGSILFSVVTSVSDFVRENVIQTTFLAGILGNAAWDFTKILSKEIRRALNRVGNEAAQVTERIEPVLGLNQGTVSEESKAASLQSPMKDVADASERSNELSSRPKTIYSFSFEQNGSVKIAVSYSAIKRV</sequence>
<dbReference type="AlphaFoldDB" id="A0A9X3L0E3"/>
<name>A0A9X3L0E3_ALCXX</name>
<comment type="caution">
    <text evidence="2">The sequence shown here is derived from an EMBL/GenBank/DDBJ whole genome shotgun (WGS) entry which is preliminary data.</text>
</comment>
<evidence type="ECO:0000256" key="1">
    <source>
        <dbReference type="SAM" id="MobiDB-lite"/>
    </source>
</evidence>
<protein>
    <submittedName>
        <fullName evidence="2">Uncharacterized protein</fullName>
    </submittedName>
</protein>
<accession>A0A9X3L0E3</accession>
<evidence type="ECO:0000313" key="2">
    <source>
        <dbReference type="EMBL" id="MCZ8402158.1"/>
    </source>
</evidence>
<dbReference type="Proteomes" id="UP001141992">
    <property type="component" value="Unassembled WGS sequence"/>
</dbReference>
<reference evidence="2" key="1">
    <citation type="submission" date="2022-12" db="EMBL/GenBank/DDBJ databases">
        <authorList>
            <person name="Voronina O.L."/>
            <person name="Kunda M.S."/>
            <person name="Ryzhova N."/>
            <person name="Aksenova E.I."/>
        </authorList>
    </citation>
    <scope>NUCLEOTIDE SEQUENCE</scope>
    <source>
        <strain evidence="2">SCCH136:Ach223948</strain>
    </source>
</reference>
<dbReference type="EMBL" id="JAPZVI010000007">
    <property type="protein sequence ID" value="MCZ8402158.1"/>
    <property type="molecule type" value="Genomic_DNA"/>
</dbReference>
<proteinExistence type="predicted"/>
<feature type="region of interest" description="Disordered" evidence="1">
    <location>
        <begin position="147"/>
        <end position="166"/>
    </location>
</feature>
<feature type="compositionally biased region" description="Basic and acidic residues" evidence="1">
    <location>
        <begin position="157"/>
        <end position="166"/>
    </location>
</feature>
<dbReference type="OrthoDB" id="10015156at2"/>
<gene>
    <name evidence="2" type="ORF">O9570_11930</name>
</gene>